<evidence type="ECO:0000313" key="2">
    <source>
        <dbReference type="Proteomes" id="UP001557470"/>
    </source>
</evidence>
<dbReference type="Proteomes" id="UP001557470">
    <property type="component" value="Unassembled WGS sequence"/>
</dbReference>
<organism evidence="1 2">
    <name type="scientific">Umbra pygmaea</name>
    <name type="common">Eastern mudminnow</name>
    <dbReference type="NCBI Taxonomy" id="75934"/>
    <lineage>
        <taxon>Eukaryota</taxon>
        <taxon>Metazoa</taxon>
        <taxon>Chordata</taxon>
        <taxon>Craniata</taxon>
        <taxon>Vertebrata</taxon>
        <taxon>Euteleostomi</taxon>
        <taxon>Actinopterygii</taxon>
        <taxon>Neopterygii</taxon>
        <taxon>Teleostei</taxon>
        <taxon>Protacanthopterygii</taxon>
        <taxon>Esociformes</taxon>
        <taxon>Umbridae</taxon>
        <taxon>Umbra</taxon>
    </lineage>
</organism>
<name>A0ABD0Y8S6_UMBPY</name>
<sequence length="92" mass="10515">MYLATKFIPQKRVNQALLEEGHIHAAMAKTEDCRKTLKAVKAALETNWENNIINMWDIVKRKLRDARPTLWMSLRLLLKHPGPPSHLSSATG</sequence>
<proteinExistence type="predicted"/>
<reference evidence="1 2" key="1">
    <citation type="submission" date="2024-06" db="EMBL/GenBank/DDBJ databases">
        <authorList>
            <person name="Pan Q."/>
            <person name="Wen M."/>
            <person name="Jouanno E."/>
            <person name="Zahm M."/>
            <person name="Klopp C."/>
            <person name="Cabau C."/>
            <person name="Louis A."/>
            <person name="Berthelot C."/>
            <person name="Parey E."/>
            <person name="Roest Crollius H."/>
            <person name="Montfort J."/>
            <person name="Robinson-Rechavi M."/>
            <person name="Bouchez O."/>
            <person name="Lampietro C."/>
            <person name="Lopez Roques C."/>
            <person name="Donnadieu C."/>
            <person name="Postlethwait J."/>
            <person name="Bobe J."/>
            <person name="Verreycken H."/>
            <person name="Guiguen Y."/>
        </authorList>
    </citation>
    <scope>NUCLEOTIDE SEQUENCE [LARGE SCALE GENOMIC DNA]</scope>
    <source>
        <strain evidence="1">Up_M1</strain>
        <tissue evidence="1">Testis</tissue>
    </source>
</reference>
<gene>
    <name evidence="1" type="ORF">UPYG_G00024940</name>
</gene>
<accession>A0ABD0Y8S6</accession>
<dbReference type="EMBL" id="JAGEUA010000001">
    <property type="protein sequence ID" value="KAL1022306.1"/>
    <property type="molecule type" value="Genomic_DNA"/>
</dbReference>
<comment type="caution">
    <text evidence="1">The sequence shown here is derived from an EMBL/GenBank/DDBJ whole genome shotgun (WGS) entry which is preliminary data.</text>
</comment>
<keyword evidence="2" id="KW-1185">Reference proteome</keyword>
<dbReference type="AlphaFoldDB" id="A0ABD0Y8S6"/>
<protein>
    <submittedName>
        <fullName evidence="1">Uncharacterized protein</fullName>
    </submittedName>
</protein>
<evidence type="ECO:0000313" key="1">
    <source>
        <dbReference type="EMBL" id="KAL1022306.1"/>
    </source>
</evidence>